<evidence type="ECO:0000256" key="2">
    <source>
        <dbReference type="ARBA" id="ARBA00022989"/>
    </source>
</evidence>
<dbReference type="SUPFAM" id="SSF103473">
    <property type="entry name" value="MFS general substrate transporter"/>
    <property type="match status" value="1"/>
</dbReference>
<organism evidence="6 7">
    <name type="scientific">Tardiphaga alba</name>
    <dbReference type="NCBI Taxonomy" id="340268"/>
    <lineage>
        <taxon>Bacteria</taxon>
        <taxon>Pseudomonadati</taxon>
        <taxon>Pseudomonadota</taxon>
        <taxon>Alphaproteobacteria</taxon>
        <taxon>Hyphomicrobiales</taxon>
        <taxon>Nitrobacteraceae</taxon>
        <taxon>Tardiphaga</taxon>
    </lineage>
</organism>
<protein>
    <submittedName>
        <fullName evidence="6">MFS transporter</fullName>
    </submittedName>
</protein>
<sequence length="435" mass="45252">MPNPSAGSLDPKGTPLQVASVNSETAIPETSAFQPDSPQAWTRLTLALVVGSLGSVGMWSVVVVLPAVQADFAATRGAASLAFTFTMAGFGIGGVVVGRLTDRFGIVASIALATALMAVGYVLSAFTTALWQFVLLHLLIGAGSSATFAPLMAEASHWFERKRGIAVALAATGSYIGGTFWPPLVSWGMLTFGWRPTQIGIAVVTTALTLVTLAVLRAKMGANERRSHANAPPPKVDLQLSHNALTAILFIAGIGCCVAMAMPQVHIVAYCTDLGYGAARGAEMLSVMLALGIISRVGSGFLADRIGGLRTLLVGAIAQGVALVFYLFFDGLASLYIISGMFGLFQGGIVPAYAIIVREAMPASQAATRVGIVILGTIVGMSLGGWLSGVIFDATGSYRAAFINGIGFNLFNVTIVTWLLLRARKRLAVMRSAPA</sequence>
<evidence type="ECO:0000256" key="3">
    <source>
        <dbReference type="ARBA" id="ARBA00023136"/>
    </source>
</evidence>
<feature type="transmembrane region" description="Helical" evidence="4">
    <location>
        <begin position="77"/>
        <end position="97"/>
    </location>
</feature>
<keyword evidence="3 4" id="KW-0472">Membrane</keyword>
<dbReference type="RefSeq" id="WP_211912368.1">
    <property type="nucleotide sequence ID" value="NZ_CP036498.1"/>
</dbReference>
<dbReference type="InterPro" id="IPR011701">
    <property type="entry name" value="MFS"/>
</dbReference>
<feature type="transmembrane region" description="Helical" evidence="4">
    <location>
        <begin position="307"/>
        <end position="329"/>
    </location>
</feature>
<dbReference type="PANTHER" id="PTHR11360">
    <property type="entry name" value="MONOCARBOXYLATE TRANSPORTER"/>
    <property type="match status" value="1"/>
</dbReference>
<feature type="transmembrane region" description="Helical" evidence="4">
    <location>
        <begin position="335"/>
        <end position="357"/>
    </location>
</feature>
<dbReference type="InterPro" id="IPR036259">
    <property type="entry name" value="MFS_trans_sf"/>
</dbReference>
<proteinExistence type="predicted"/>
<keyword evidence="1 4" id="KW-0812">Transmembrane</keyword>
<feature type="transmembrane region" description="Helical" evidence="4">
    <location>
        <begin position="197"/>
        <end position="216"/>
    </location>
</feature>
<dbReference type="InterPro" id="IPR020846">
    <property type="entry name" value="MFS_dom"/>
</dbReference>
<dbReference type="PANTHER" id="PTHR11360:SF290">
    <property type="entry name" value="MONOCARBOXYLATE MFS PERMEASE"/>
    <property type="match status" value="1"/>
</dbReference>
<keyword evidence="7" id="KW-1185">Reference proteome</keyword>
<feature type="transmembrane region" description="Helical" evidence="4">
    <location>
        <begin position="165"/>
        <end position="185"/>
    </location>
</feature>
<dbReference type="PROSITE" id="PS50850">
    <property type="entry name" value="MFS"/>
    <property type="match status" value="1"/>
</dbReference>
<feature type="transmembrane region" description="Helical" evidence="4">
    <location>
        <begin position="104"/>
        <end position="123"/>
    </location>
</feature>
<feature type="domain" description="Major facilitator superfamily (MFS) profile" evidence="5">
    <location>
        <begin position="43"/>
        <end position="424"/>
    </location>
</feature>
<accession>A0ABX8A544</accession>
<dbReference type="Gene3D" id="1.20.1250.20">
    <property type="entry name" value="MFS general substrate transporter like domains"/>
    <property type="match status" value="2"/>
</dbReference>
<feature type="transmembrane region" description="Helical" evidence="4">
    <location>
        <begin position="274"/>
        <end position="295"/>
    </location>
</feature>
<reference evidence="6 7" key="1">
    <citation type="submission" date="2019-02" db="EMBL/GenBank/DDBJ databases">
        <title>Emended description of the genus Rhodopseudomonas and description of Rhodopseudomonas albus sp. nov., a non-phototrophic, heavy-metal-tolerant bacterium isolated from garden soil.</title>
        <authorList>
            <person name="Bao Z."/>
            <person name="Cao W.W."/>
            <person name="Sato Y."/>
            <person name="Nishizawa T."/>
            <person name="Zhao J."/>
            <person name="Guo Y."/>
            <person name="Ohta H."/>
        </authorList>
    </citation>
    <scope>NUCLEOTIDE SEQUENCE [LARGE SCALE GENOMIC DNA]</scope>
    <source>
        <strain evidence="6 7">SK50-23</strain>
    </source>
</reference>
<gene>
    <name evidence="6" type="ORF">RPMA_08280</name>
</gene>
<keyword evidence="2 4" id="KW-1133">Transmembrane helix</keyword>
<name>A0ABX8A544_9BRAD</name>
<feature type="transmembrane region" description="Helical" evidence="4">
    <location>
        <begin position="129"/>
        <end position="153"/>
    </location>
</feature>
<evidence type="ECO:0000259" key="5">
    <source>
        <dbReference type="PROSITE" id="PS50850"/>
    </source>
</evidence>
<evidence type="ECO:0000256" key="1">
    <source>
        <dbReference type="ARBA" id="ARBA00022692"/>
    </source>
</evidence>
<evidence type="ECO:0000256" key="4">
    <source>
        <dbReference type="SAM" id="Phobius"/>
    </source>
</evidence>
<dbReference type="EMBL" id="CP036498">
    <property type="protein sequence ID" value="QUS38828.1"/>
    <property type="molecule type" value="Genomic_DNA"/>
</dbReference>
<dbReference type="Pfam" id="PF07690">
    <property type="entry name" value="MFS_1"/>
    <property type="match status" value="1"/>
</dbReference>
<evidence type="ECO:0000313" key="6">
    <source>
        <dbReference type="EMBL" id="QUS38828.1"/>
    </source>
</evidence>
<feature type="transmembrane region" description="Helical" evidence="4">
    <location>
        <begin position="44"/>
        <end position="65"/>
    </location>
</feature>
<dbReference type="Proteomes" id="UP000682843">
    <property type="component" value="Chromosome"/>
</dbReference>
<feature type="transmembrane region" description="Helical" evidence="4">
    <location>
        <begin position="369"/>
        <end position="392"/>
    </location>
</feature>
<dbReference type="InterPro" id="IPR050327">
    <property type="entry name" value="Proton-linked_MCT"/>
</dbReference>
<feature type="transmembrane region" description="Helical" evidence="4">
    <location>
        <begin position="244"/>
        <end position="262"/>
    </location>
</feature>
<dbReference type="CDD" id="cd17355">
    <property type="entry name" value="MFS_YcxA_like"/>
    <property type="match status" value="1"/>
</dbReference>
<feature type="transmembrane region" description="Helical" evidence="4">
    <location>
        <begin position="398"/>
        <end position="421"/>
    </location>
</feature>
<evidence type="ECO:0000313" key="7">
    <source>
        <dbReference type="Proteomes" id="UP000682843"/>
    </source>
</evidence>